<name>A0ABX8V5P8_9FLAO</name>
<dbReference type="RefSeq" id="WP_220640504.1">
    <property type="nucleotide sequence ID" value="NZ_CP080429.1"/>
</dbReference>
<evidence type="ECO:0008006" key="5">
    <source>
        <dbReference type="Google" id="ProtNLM"/>
    </source>
</evidence>
<feature type="transmembrane region" description="Helical" evidence="2">
    <location>
        <begin position="6"/>
        <end position="25"/>
    </location>
</feature>
<proteinExistence type="predicted"/>
<evidence type="ECO:0000256" key="1">
    <source>
        <dbReference type="SAM" id="Coils"/>
    </source>
</evidence>
<keyword evidence="2" id="KW-0812">Transmembrane</keyword>
<evidence type="ECO:0000313" key="3">
    <source>
        <dbReference type="EMBL" id="QYJ68160.1"/>
    </source>
</evidence>
<reference evidence="3 4" key="1">
    <citation type="submission" date="2021-07" db="EMBL/GenBank/DDBJ databases">
        <title>Flavobacterium WSW3-B6 sp.nov, isolated from seaweed.</title>
        <authorList>
            <person name="Muhammad N."/>
            <person name="Ho H."/>
            <person name="Lee Y.-J."/>
            <person name="Nguyen T."/>
            <person name="Ho J."/>
            <person name="Kim S.-G."/>
        </authorList>
    </citation>
    <scope>NUCLEOTIDE SEQUENCE [LARGE SCALE GENOMIC DNA]</scope>
    <source>
        <strain evidence="3 4">WSW3-B6</strain>
    </source>
</reference>
<keyword evidence="1" id="KW-0175">Coiled coil</keyword>
<keyword evidence="4" id="KW-1185">Reference proteome</keyword>
<dbReference type="EMBL" id="CP080429">
    <property type="protein sequence ID" value="QYJ68160.1"/>
    <property type="molecule type" value="Genomic_DNA"/>
</dbReference>
<evidence type="ECO:0000256" key="2">
    <source>
        <dbReference type="SAM" id="Phobius"/>
    </source>
</evidence>
<keyword evidence="2" id="KW-0472">Membrane</keyword>
<evidence type="ECO:0000313" key="4">
    <source>
        <dbReference type="Proteomes" id="UP000825381"/>
    </source>
</evidence>
<feature type="coiled-coil region" evidence="1">
    <location>
        <begin position="24"/>
        <end position="62"/>
    </location>
</feature>
<organism evidence="3 4">
    <name type="scientific">Flavobacterium litorale</name>
    <dbReference type="NCBI Taxonomy" id="2856519"/>
    <lineage>
        <taxon>Bacteria</taxon>
        <taxon>Pseudomonadati</taxon>
        <taxon>Bacteroidota</taxon>
        <taxon>Flavobacteriia</taxon>
        <taxon>Flavobacteriales</taxon>
        <taxon>Flavobacteriaceae</taxon>
        <taxon>Flavobacterium</taxon>
    </lineage>
</organism>
<dbReference type="Proteomes" id="UP000825381">
    <property type="component" value="Chromosome"/>
</dbReference>
<gene>
    <name evidence="3" type="ORF">K1I41_11625</name>
</gene>
<accession>A0ABX8V5P8</accession>
<keyword evidence="2" id="KW-1133">Transmembrane helix</keyword>
<protein>
    <recommendedName>
        <fullName evidence="5">YtxH domain-containing protein</fullName>
    </recommendedName>
</protein>
<sequence length="86" mass="9421">MSNKKLIVGIAAGAAALATAAIFLFRKKAKEQAFEERVEEAKENMEGKLNELHKKAEKEVKSTTGDDVTMNVAKERANEWAKTANA</sequence>